<gene>
    <name evidence="2" type="ORF">AGERDE_LOCUS3692</name>
</gene>
<feature type="coiled-coil region" evidence="1">
    <location>
        <begin position="76"/>
        <end position="142"/>
    </location>
</feature>
<protein>
    <submittedName>
        <fullName evidence="2">11250_t:CDS:1</fullName>
    </submittedName>
</protein>
<evidence type="ECO:0000313" key="2">
    <source>
        <dbReference type="EMBL" id="CAG8489912.1"/>
    </source>
</evidence>
<dbReference type="AlphaFoldDB" id="A0A9N8WME1"/>
<keyword evidence="3" id="KW-1185">Reference proteome</keyword>
<keyword evidence="1" id="KW-0175">Coiled coil</keyword>
<accession>A0A9N8WME1</accession>
<organism evidence="2 3">
    <name type="scientific">Ambispora gerdemannii</name>
    <dbReference type="NCBI Taxonomy" id="144530"/>
    <lineage>
        <taxon>Eukaryota</taxon>
        <taxon>Fungi</taxon>
        <taxon>Fungi incertae sedis</taxon>
        <taxon>Mucoromycota</taxon>
        <taxon>Glomeromycotina</taxon>
        <taxon>Glomeromycetes</taxon>
        <taxon>Archaeosporales</taxon>
        <taxon>Ambisporaceae</taxon>
        <taxon>Ambispora</taxon>
    </lineage>
</organism>
<dbReference type="EMBL" id="CAJVPL010000379">
    <property type="protein sequence ID" value="CAG8489912.1"/>
    <property type="molecule type" value="Genomic_DNA"/>
</dbReference>
<proteinExistence type="predicted"/>
<evidence type="ECO:0000313" key="3">
    <source>
        <dbReference type="Proteomes" id="UP000789831"/>
    </source>
</evidence>
<comment type="caution">
    <text evidence="2">The sequence shown here is derived from an EMBL/GenBank/DDBJ whole genome shotgun (WGS) entry which is preliminary data.</text>
</comment>
<dbReference type="OrthoDB" id="2344771at2759"/>
<reference evidence="2" key="1">
    <citation type="submission" date="2021-06" db="EMBL/GenBank/DDBJ databases">
        <authorList>
            <person name="Kallberg Y."/>
            <person name="Tangrot J."/>
            <person name="Rosling A."/>
        </authorList>
    </citation>
    <scope>NUCLEOTIDE SEQUENCE</scope>
    <source>
        <strain evidence="2">MT106</strain>
    </source>
</reference>
<name>A0A9N8WME1_9GLOM</name>
<sequence length="447" mass="52786">METTNCDKEENDKNCHQNTIEENDKAKKFDSLRETKQNLQQSLDQLKSIYHYMNYYQAKQTYEIKTQDYTKLHAVYNELTKNHDQLIEEHEELKINVRRLAIELQNKEEIWEQNNKNNQEIINNLNEKVGFLSQEVESFKSEATQYQSAFGDVINVMNVRWDNENPNNPVNLAKDIFKLQEVLYGLTFLKGKAYVIDEHEIQLLFNRLKTQTSIKHKPSVSAALQRLTIKKIINEYDEYFNRRRFPYNSPNNETLERRLVMCVNQLTDVVKEFNSIREANDITDIKIRQEIYAMLGNRGFGDKGHPFLNDSKKALLKMWEKFRLIPNSTISKEQEDRVEEIILGVIRIFNFRLLTQEPIATFRWFENGDPLDETLMEWVSTGEDETKMVVDICAFPAIGIYLVDPTKCQVYTKAKVQICNIPNVPQERQLIPIKRVLSFKQLYNNFK</sequence>
<dbReference type="Proteomes" id="UP000789831">
    <property type="component" value="Unassembled WGS sequence"/>
</dbReference>
<evidence type="ECO:0000256" key="1">
    <source>
        <dbReference type="SAM" id="Coils"/>
    </source>
</evidence>